<evidence type="ECO:0000259" key="4">
    <source>
        <dbReference type="Pfam" id="PF06414"/>
    </source>
</evidence>
<feature type="domain" description="Zeta toxin" evidence="4">
    <location>
        <begin position="203"/>
        <end position="365"/>
    </location>
</feature>
<dbReference type="EMBL" id="LN483124">
    <property type="protein sequence ID" value="CED82037.1"/>
    <property type="molecule type" value="Genomic_DNA"/>
</dbReference>
<dbReference type="Gene3D" id="3.40.50.300">
    <property type="entry name" value="P-loop containing nucleotide triphosphate hydrolases"/>
    <property type="match status" value="1"/>
</dbReference>
<evidence type="ECO:0000256" key="3">
    <source>
        <dbReference type="SAM" id="MobiDB-lite"/>
    </source>
</evidence>
<feature type="compositionally biased region" description="Low complexity" evidence="3">
    <location>
        <begin position="140"/>
        <end position="156"/>
    </location>
</feature>
<evidence type="ECO:0000313" key="5">
    <source>
        <dbReference type="EMBL" id="CED82037.1"/>
    </source>
</evidence>
<sequence length="425" mass="47392">MFSLRLLSTKFNLPIRLTRSISFPSKPTTLSPTNQLFPSPMLFTSPNRLISPTTLGSPPPFLTQEDLRRSTSDLYADFKNLSLEELARPEMHDGPWGFARSRLDYTYHRNPSPERRALQDEIVSLVLAESHKEECRFCHPSSRSPTPSSNSSTGRESSGKDTSSCTNSSDCEEDSTLICKSPNKQADPLEPGCCNGTSTKLGRSTKPVALFTSGGMGAGKGHVLRTFLEDGRIRLEDDFVWIDPDKLSQLLPERPLYLLSNPDDASTLLHAEASLLQELLTTVARQQHRSVVIDGSLSCSDWFRGVMTEFRQSGYLVEVVFVFCRDEDVMWHRAEKRRIKTGRRVSRAQIHNSRLKSPVSVQTLSKPSSDGKAFIDRLRLVDNSTDLPVQPPVIVYDSTEDPGWKEGLGGDVPVEKIALGEKPKL</sequence>
<dbReference type="AlphaFoldDB" id="A0A0F7SIX4"/>
<dbReference type="SUPFAM" id="SSF52540">
    <property type="entry name" value="P-loop containing nucleoside triphosphate hydrolases"/>
    <property type="match status" value="1"/>
</dbReference>
<name>A0A0F7SIX4_PHARH</name>
<dbReference type="GO" id="GO:0016301">
    <property type="term" value="F:kinase activity"/>
    <property type="evidence" value="ECO:0007669"/>
    <property type="project" value="InterPro"/>
</dbReference>
<dbReference type="InterPro" id="IPR027417">
    <property type="entry name" value="P-loop_NTPase"/>
</dbReference>
<dbReference type="InterPro" id="IPR010488">
    <property type="entry name" value="Zeta_toxin_domain"/>
</dbReference>
<keyword evidence="2" id="KW-0067">ATP-binding</keyword>
<protein>
    <submittedName>
        <fullName evidence="5">Zeta toxin family protein</fullName>
    </submittedName>
</protein>
<reference evidence="5" key="1">
    <citation type="submission" date="2014-08" db="EMBL/GenBank/DDBJ databases">
        <authorList>
            <person name="Sharma Rahul"/>
            <person name="Thines Marco"/>
        </authorList>
    </citation>
    <scope>NUCLEOTIDE SEQUENCE</scope>
</reference>
<accession>A0A0F7SIX4</accession>
<feature type="compositionally biased region" description="Polar residues" evidence="3">
    <location>
        <begin position="160"/>
        <end position="169"/>
    </location>
</feature>
<keyword evidence="1" id="KW-0547">Nucleotide-binding</keyword>
<proteinExistence type="predicted"/>
<evidence type="ECO:0000256" key="1">
    <source>
        <dbReference type="ARBA" id="ARBA00022741"/>
    </source>
</evidence>
<evidence type="ECO:0000256" key="2">
    <source>
        <dbReference type="ARBA" id="ARBA00022840"/>
    </source>
</evidence>
<organism evidence="5">
    <name type="scientific">Phaffia rhodozyma</name>
    <name type="common">Yeast</name>
    <name type="synonym">Xanthophyllomyces dendrorhous</name>
    <dbReference type="NCBI Taxonomy" id="264483"/>
    <lineage>
        <taxon>Eukaryota</taxon>
        <taxon>Fungi</taxon>
        <taxon>Dikarya</taxon>
        <taxon>Basidiomycota</taxon>
        <taxon>Agaricomycotina</taxon>
        <taxon>Tremellomycetes</taxon>
        <taxon>Cystofilobasidiales</taxon>
        <taxon>Mrakiaceae</taxon>
        <taxon>Phaffia</taxon>
    </lineage>
</organism>
<dbReference type="GO" id="GO:0005524">
    <property type="term" value="F:ATP binding"/>
    <property type="evidence" value="ECO:0007669"/>
    <property type="project" value="UniProtKB-KW"/>
</dbReference>
<dbReference type="Pfam" id="PF06414">
    <property type="entry name" value="Zeta_toxin"/>
    <property type="match status" value="1"/>
</dbReference>
<feature type="region of interest" description="Disordered" evidence="3">
    <location>
        <begin position="136"/>
        <end position="170"/>
    </location>
</feature>